<keyword evidence="3" id="KW-1185">Reference proteome</keyword>
<dbReference type="STRING" id="1479485.DA73_0208540"/>
<dbReference type="AlphaFoldDB" id="A0A0C1RN07"/>
<proteinExistence type="predicted"/>
<dbReference type="EMBL" id="JHEG02000019">
    <property type="protein sequence ID" value="KIE13375.1"/>
    <property type="molecule type" value="Genomic_DNA"/>
</dbReference>
<comment type="caution">
    <text evidence="2">The sequence shown here is derived from an EMBL/GenBank/DDBJ whole genome shotgun (WGS) entry which is preliminary data.</text>
</comment>
<protein>
    <submittedName>
        <fullName evidence="1">DUF3122 domain-containing protein</fullName>
    </submittedName>
</protein>
<organism evidence="2">
    <name type="scientific">Tolypothrix bouteillei VB521301</name>
    <dbReference type="NCBI Taxonomy" id="1479485"/>
    <lineage>
        <taxon>Bacteria</taxon>
        <taxon>Bacillati</taxon>
        <taxon>Cyanobacteriota</taxon>
        <taxon>Cyanophyceae</taxon>
        <taxon>Nostocales</taxon>
        <taxon>Tolypothrichaceae</taxon>
        <taxon>Tolypothrix</taxon>
    </lineage>
</organism>
<dbReference type="OrthoDB" id="463245at2"/>
<dbReference type="InterPro" id="IPR021469">
    <property type="entry name" value="DUF3122"/>
</dbReference>
<dbReference type="Proteomes" id="UP000029738">
    <property type="component" value="Unassembled WGS sequence"/>
</dbReference>
<reference evidence="2" key="1">
    <citation type="journal article" date="2015" name="Genome Announc.">
        <title>Draft Genome Sequence of Tolypothrix boutellei Strain VB521301.</title>
        <authorList>
            <person name="Chandrababunaidu M.M."/>
            <person name="Singh D."/>
            <person name="Sen D."/>
            <person name="Bhan S."/>
            <person name="Das S."/>
            <person name="Gupta A."/>
            <person name="Adhikary S.P."/>
            <person name="Tripathy S."/>
        </authorList>
    </citation>
    <scope>NUCLEOTIDE SEQUENCE</scope>
    <source>
        <strain evidence="2">VB521301</strain>
    </source>
</reference>
<dbReference type="RefSeq" id="WP_038079063.1">
    <property type="nucleotide sequence ID" value="NZ_JHEG04000001.1"/>
</dbReference>
<gene>
    <name evidence="2" type="ORF">DA73_0208540</name>
    <name evidence="1" type="ORF">DA73_0400020620</name>
</gene>
<evidence type="ECO:0000313" key="1">
    <source>
        <dbReference type="EMBL" id="KAF3887620.1"/>
    </source>
</evidence>
<accession>A0A0C1RN07</accession>
<dbReference type="Pfam" id="PF11320">
    <property type="entry name" value="DUF3122"/>
    <property type="match status" value="1"/>
</dbReference>
<evidence type="ECO:0000313" key="3">
    <source>
        <dbReference type="Proteomes" id="UP000029738"/>
    </source>
</evidence>
<name>A0A0C1RN07_9CYAN</name>
<sequence>MIPTLLNRLLWRCSLLFVLILATFGTLTPEAIALLRQHHDAPGVLRYHSQVSIKDGLGYAWQVVLFKVVKPGQPKDIHLRLVGFPGTVQFVHPLPLEILTTQGQLLTASDIYIESSPAPNVGEYQFADVLLKLKTLNSLKLYLPLEKDHRLVLKIPKEIVTEWHWLINDFD</sequence>
<dbReference type="EMBL" id="JHEG04000001">
    <property type="protein sequence ID" value="KAF3887620.1"/>
    <property type="molecule type" value="Genomic_DNA"/>
</dbReference>
<evidence type="ECO:0000313" key="2">
    <source>
        <dbReference type="EMBL" id="KIE13375.1"/>
    </source>
</evidence>
<reference evidence="1" key="2">
    <citation type="submission" date="2019-11" db="EMBL/GenBank/DDBJ databases">
        <title>Improved Assembly of Tolypothrix boutellei genome.</title>
        <authorList>
            <person name="Sarangi A.N."/>
            <person name="Mukherjee M."/>
            <person name="Ghosh S."/>
            <person name="Singh D."/>
            <person name="Das A."/>
            <person name="Kant S."/>
            <person name="Prusty A."/>
            <person name="Tripathy S."/>
        </authorList>
    </citation>
    <scope>NUCLEOTIDE SEQUENCE</scope>
    <source>
        <strain evidence="1">VB521301</strain>
    </source>
</reference>